<gene>
    <name evidence="1" type="ORF">Pint_29564</name>
</gene>
<evidence type="ECO:0000313" key="2">
    <source>
        <dbReference type="Proteomes" id="UP001163603"/>
    </source>
</evidence>
<keyword evidence="2" id="KW-1185">Reference proteome</keyword>
<evidence type="ECO:0000313" key="1">
    <source>
        <dbReference type="EMBL" id="KAJ0007425.1"/>
    </source>
</evidence>
<dbReference type="EMBL" id="CM047750">
    <property type="protein sequence ID" value="KAJ0007425.1"/>
    <property type="molecule type" value="Genomic_DNA"/>
</dbReference>
<protein>
    <submittedName>
        <fullName evidence="1">Uncharacterized protein</fullName>
    </submittedName>
</protein>
<organism evidence="1 2">
    <name type="scientific">Pistacia integerrima</name>
    <dbReference type="NCBI Taxonomy" id="434235"/>
    <lineage>
        <taxon>Eukaryota</taxon>
        <taxon>Viridiplantae</taxon>
        <taxon>Streptophyta</taxon>
        <taxon>Embryophyta</taxon>
        <taxon>Tracheophyta</taxon>
        <taxon>Spermatophyta</taxon>
        <taxon>Magnoliopsida</taxon>
        <taxon>eudicotyledons</taxon>
        <taxon>Gunneridae</taxon>
        <taxon>Pentapetalae</taxon>
        <taxon>rosids</taxon>
        <taxon>malvids</taxon>
        <taxon>Sapindales</taxon>
        <taxon>Anacardiaceae</taxon>
        <taxon>Pistacia</taxon>
    </lineage>
</organism>
<comment type="caution">
    <text evidence="1">The sequence shown here is derived from an EMBL/GenBank/DDBJ whole genome shotgun (WGS) entry which is preliminary data.</text>
</comment>
<dbReference type="Proteomes" id="UP001163603">
    <property type="component" value="Chromosome 15"/>
</dbReference>
<sequence length="47" mass="5204">MPGCIVKKGNHNRDMLGYIVYNSVVKRKQAIIGPKSLTSLGNCKKKD</sequence>
<accession>A0ACC0WZ86</accession>
<name>A0ACC0WZ86_9ROSI</name>
<reference evidence="2" key="1">
    <citation type="journal article" date="2023" name="G3 (Bethesda)">
        <title>Genome assembly and association tests identify interacting loci associated with vigor, precocity, and sex in interspecific pistachio rootstocks.</title>
        <authorList>
            <person name="Palmer W."/>
            <person name="Jacygrad E."/>
            <person name="Sagayaradj S."/>
            <person name="Cavanaugh K."/>
            <person name="Han R."/>
            <person name="Bertier L."/>
            <person name="Beede B."/>
            <person name="Kafkas S."/>
            <person name="Golino D."/>
            <person name="Preece J."/>
            <person name="Michelmore R."/>
        </authorList>
    </citation>
    <scope>NUCLEOTIDE SEQUENCE [LARGE SCALE GENOMIC DNA]</scope>
</reference>
<proteinExistence type="predicted"/>